<dbReference type="InParanoid" id="J3K891"/>
<dbReference type="AlphaFoldDB" id="J3K891"/>
<dbReference type="GeneID" id="4561770"/>
<name>J3K891_COCIM</name>
<dbReference type="RefSeq" id="XP_001242603.2">
    <property type="nucleotide sequence ID" value="XM_001242602.2"/>
</dbReference>
<dbReference type="OrthoDB" id="691673at2759"/>
<dbReference type="OMA" id="QREGILC"/>
<sequence length="606" mass="68595">MAGGVTDTHVPAPIQGKDDDPWRSKTGKPKLRPPRNFSHYYSFATKNRQGSSVKEFYKYFAIPGIHNLAGGLPHVSYFPFDSLEATVAFPHRLPRESSSHGLQNSGRIASTATSLPSRKVTIPKESDTSDVLRKVDLATALQYGAIDGYPPLRLFIRQFVRENLLPSLPYEGGPEVILTCGATDGLSKTIEIFTDVWVEDRDRIGERQGLLCEEFAYMNAIQTAQPRGINIVPVVVDSQGMRVEGKGGLADVLDNWDFSRGRRPHLMYTVTLGQNPTGSVLPFDRRREIYAFCQKYDIIIVEDEPYWHLQYLSKGIAEHTKFHPDDDSNRDLHGQRSGYPFLDSLVRSYLSMDTDGRVVRLDTFSKIIAPGCRLGWLTAQPSIVRRVLQISETSTQNPSGFVQSMVAQMIMGDQGDDINRKSRASNSPGWRMDGWVRWLEGLRGGYEKRMRTMCTILDEGKFSAIQGSISGDALELDEWEVVQNAQMFDFEWPGGGMFVWIKLCLETHPLWSQTSAAELANALWKYLMKKPYRLIVAPGWLFAPTDQVKDRAWQYMRLCFAPMEEHDVATSSHNFVEGCRDFWQIKDIHDIDNDDHNDASFAPFLC</sequence>
<evidence type="ECO:0000256" key="5">
    <source>
        <dbReference type="ARBA" id="ARBA00022898"/>
    </source>
</evidence>
<comment type="similarity">
    <text evidence="2">Belongs to the class-I pyridoxal-phosphate-dependent aminotransferase family.</text>
</comment>
<organism evidence="8 9">
    <name type="scientific">Coccidioides immitis (strain RS)</name>
    <name type="common">Valley fever fungus</name>
    <dbReference type="NCBI Taxonomy" id="246410"/>
    <lineage>
        <taxon>Eukaryota</taxon>
        <taxon>Fungi</taxon>
        <taxon>Dikarya</taxon>
        <taxon>Ascomycota</taxon>
        <taxon>Pezizomycotina</taxon>
        <taxon>Eurotiomycetes</taxon>
        <taxon>Eurotiomycetidae</taxon>
        <taxon>Onygenales</taxon>
        <taxon>Onygenaceae</taxon>
        <taxon>Coccidioides</taxon>
    </lineage>
</organism>
<evidence type="ECO:0000256" key="3">
    <source>
        <dbReference type="ARBA" id="ARBA00022576"/>
    </source>
</evidence>
<dbReference type="GO" id="GO:0030170">
    <property type="term" value="F:pyridoxal phosphate binding"/>
    <property type="evidence" value="ECO:0007669"/>
    <property type="project" value="InterPro"/>
</dbReference>
<dbReference type="SUPFAM" id="SSF53383">
    <property type="entry name" value="PLP-dependent transferases"/>
    <property type="match status" value="1"/>
</dbReference>
<dbReference type="Gene3D" id="3.40.640.10">
    <property type="entry name" value="Type I PLP-dependent aspartate aminotransferase-like (Major domain)"/>
    <property type="match status" value="1"/>
</dbReference>
<dbReference type="KEGG" id="cim:CIMG_06499"/>
<keyword evidence="3 8" id="KW-0032">Aminotransferase</keyword>
<proteinExistence type="inferred from homology"/>
<dbReference type="InterPro" id="IPR050859">
    <property type="entry name" value="Class-I_PLP-dep_aminotransf"/>
</dbReference>
<accession>J3K891</accession>
<keyword evidence="4" id="KW-0808">Transferase</keyword>
<dbReference type="CDD" id="cd00609">
    <property type="entry name" value="AAT_like"/>
    <property type="match status" value="1"/>
</dbReference>
<feature type="domain" description="Aminotransferase class I/classII large" evidence="7">
    <location>
        <begin position="271"/>
        <end position="415"/>
    </location>
</feature>
<dbReference type="GO" id="GO:1901605">
    <property type="term" value="P:alpha-amino acid metabolic process"/>
    <property type="evidence" value="ECO:0007669"/>
    <property type="project" value="TreeGrafter"/>
</dbReference>
<dbReference type="InterPro" id="IPR004839">
    <property type="entry name" value="Aminotransferase_I/II_large"/>
</dbReference>
<dbReference type="PANTHER" id="PTHR42790">
    <property type="entry name" value="AMINOTRANSFERASE"/>
    <property type="match status" value="1"/>
</dbReference>
<dbReference type="InterPro" id="IPR015424">
    <property type="entry name" value="PyrdxlP-dep_Trfase"/>
</dbReference>
<dbReference type="GO" id="GO:0008483">
    <property type="term" value="F:transaminase activity"/>
    <property type="evidence" value="ECO:0007669"/>
    <property type="project" value="UniProtKB-KW"/>
</dbReference>
<evidence type="ECO:0000256" key="6">
    <source>
        <dbReference type="SAM" id="MobiDB-lite"/>
    </source>
</evidence>
<keyword evidence="9" id="KW-1185">Reference proteome</keyword>
<dbReference type="InterPro" id="IPR015421">
    <property type="entry name" value="PyrdxlP-dep_Trfase_major"/>
</dbReference>
<dbReference type="VEuPathDB" id="FungiDB:CIMG_06499"/>
<dbReference type="PANTHER" id="PTHR42790:SF1">
    <property type="entry name" value="AROMATIC AMINO ACID AMINOTRANSFERASE, HYPOTHETICAL (EUROFUNG)"/>
    <property type="match status" value="1"/>
</dbReference>
<evidence type="ECO:0000313" key="9">
    <source>
        <dbReference type="Proteomes" id="UP000001261"/>
    </source>
</evidence>
<evidence type="ECO:0000256" key="1">
    <source>
        <dbReference type="ARBA" id="ARBA00001933"/>
    </source>
</evidence>
<dbReference type="STRING" id="246410.J3K891"/>
<protein>
    <submittedName>
        <fullName evidence="8">Aromatic amino acid aminotransferase</fullName>
    </submittedName>
</protein>
<reference evidence="9" key="1">
    <citation type="journal article" date="2009" name="Genome Res.">
        <title>Comparative genomic analyses of the human fungal pathogens Coccidioides and their relatives.</title>
        <authorList>
            <person name="Sharpton T.J."/>
            <person name="Stajich J.E."/>
            <person name="Rounsley S.D."/>
            <person name="Gardner M.J."/>
            <person name="Wortman J.R."/>
            <person name="Jordar V.S."/>
            <person name="Maiti R."/>
            <person name="Kodira C.D."/>
            <person name="Neafsey D.E."/>
            <person name="Zeng Q."/>
            <person name="Hung C.-Y."/>
            <person name="McMahan C."/>
            <person name="Muszewska A."/>
            <person name="Grynberg M."/>
            <person name="Mandel M.A."/>
            <person name="Kellner E.M."/>
            <person name="Barker B.M."/>
            <person name="Galgiani J.N."/>
            <person name="Orbach M.J."/>
            <person name="Kirkland T.N."/>
            <person name="Cole G.T."/>
            <person name="Henn M.R."/>
            <person name="Birren B.W."/>
            <person name="Taylor J.W."/>
        </authorList>
    </citation>
    <scope>NUCLEOTIDE SEQUENCE [LARGE SCALE GENOMIC DNA]</scope>
    <source>
        <strain evidence="9">RS</strain>
    </source>
</reference>
<gene>
    <name evidence="8" type="ORF">CIMG_06499</name>
</gene>
<feature type="region of interest" description="Disordered" evidence="6">
    <location>
        <begin position="94"/>
        <end position="118"/>
    </location>
</feature>
<reference evidence="9" key="2">
    <citation type="journal article" date="2010" name="Genome Res.">
        <title>Population genomic sequencing of Coccidioides fungi reveals recent hybridization and transposon control.</title>
        <authorList>
            <person name="Neafsey D.E."/>
            <person name="Barker B.M."/>
            <person name="Sharpton T.J."/>
            <person name="Stajich J.E."/>
            <person name="Park D.J."/>
            <person name="Whiston E."/>
            <person name="Hung C.-Y."/>
            <person name="McMahan C."/>
            <person name="White J."/>
            <person name="Sykes S."/>
            <person name="Heiman D."/>
            <person name="Young S."/>
            <person name="Zeng Q."/>
            <person name="Abouelleil A."/>
            <person name="Aftuck L."/>
            <person name="Bessette D."/>
            <person name="Brown A."/>
            <person name="FitzGerald M."/>
            <person name="Lui A."/>
            <person name="Macdonald J.P."/>
            <person name="Priest M."/>
            <person name="Orbach M.J."/>
            <person name="Galgiani J.N."/>
            <person name="Kirkland T.N."/>
            <person name="Cole G.T."/>
            <person name="Birren B.W."/>
            <person name="Henn M.R."/>
            <person name="Taylor J.W."/>
            <person name="Rounsley S.D."/>
        </authorList>
    </citation>
    <scope>GENOME REANNOTATION</scope>
    <source>
        <strain evidence="9">RS</strain>
    </source>
</reference>
<evidence type="ECO:0000256" key="4">
    <source>
        <dbReference type="ARBA" id="ARBA00022679"/>
    </source>
</evidence>
<keyword evidence="5" id="KW-0663">Pyridoxal phosphate</keyword>
<evidence type="ECO:0000256" key="2">
    <source>
        <dbReference type="ARBA" id="ARBA00007441"/>
    </source>
</evidence>
<evidence type="ECO:0000313" key="8">
    <source>
        <dbReference type="EMBL" id="EAS31020.3"/>
    </source>
</evidence>
<comment type="cofactor">
    <cofactor evidence="1">
        <name>pyridoxal 5'-phosphate</name>
        <dbReference type="ChEBI" id="CHEBI:597326"/>
    </cofactor>
</comment>
<evidence type="ECO:0000259" key="7">
    <source>
        <dbReference type="Pfam" id="PF00155"/>
    </source>
</evidence>
<dbReference type="Pfam" id="PF00155">
    <property type="entry name" value="Aminotran_1_2"/>
    <property type="match status" value="1"/>
</dbReference>
<feature type="region of interest" description="Disordered" evidence="6">
    <location>
        <begin position="1"/>
        <end position="34"/>
    </location>
</feature>
<dbReference type="EMBL" id="GG704912">
    <property type="protein sequence ID" value="EAS31020.3"/>
    <property type="molecule type" value="Genomic_DNA"/>
</dbReference>
<feature type="compositionally biased region" description="Polar residues" evidence="6">
    <location>
        <begin position="99"/>
        <end position="116"/>
    </location>
</feature>
<dbReference type="Proteomes" id="UP000001261">
    <property type="component" value="Unassembled WGS sequence"/>
</dbReference>